<dbReference type="GO" id="GO:0008673">
    <property type="term" value="F:2-dehydro-3-deoxygluconokinase activity"/>
    <property type="evidence" value="ECO:0007669"/>
    <property type="project" value="UniProtKB-EC"/>
</dbReference>
<dbReference type="InterPro" id="IPR011611">
    <property type="entry name" value="PfkB_dom"/>
</dbReference>
<dbReference type="Proteomes" id="UP000324575">
    <property type="component" value="Unassembled WGS sequence"/>
</dbReference>
<dbReference type="AlphaFoldDB" id="A0A5M8NXE9"/>
<sequence>MKKVVTFGEIMLRLATPDYQRLIQSTNLNASFGGGEANVAVSLSNYDIPTEFVTRLPENDIAEWCISDLRKYNVGTRHIIRGGDRVGIYFLETGAVARASKVVYDRAGSSIAGMQCGMVNWREILKDAQWFHWTGITPALSQGAADACLEAIQIANEMGVPVSCDLNYRKNLWKYGKTASEIMPALVEGCDIILGNEEDAEKVFGIQPEGFDVSHTGGEVDAAAFESVCKQLQTRFPRAKKVIITLRGSINANHNTWGGCLYAGGKLFQSKRYDITHIVDRVGGGDSFMGGLIYGLISYPSDDQKALDFAVAASALKHTIYGDFNLVTVQEVEQLMKGDGSGRVSR</sequence>
<evidence type="ECO:0000256" key="2">
    <source>
        <dbReference type="ARBA" id="ARBA00022679"/>
    </source>
</evidence>
<dbReference type="PANTHER" id="PTHR43320">
    <property type="entry name" value="SUGAR KINASE"/>
    <property type="match status" value="1"/>
</dbReference>
<organism evidence="5 6">
    <name type="scientific">Candidatus Ordinivivax streblomastigis</name>
    <dbReference type="NCBI Taxonomy" id="2540710"/>
    <lineage>
        <taxon>Bacteria</taxon>
        <taxon>Pseudomonadati</taxon>
        <taxon>Bacteroidota</taxon>
        <taxon>Bacteroidia</taxon>
        <taxon>Bacteroidales</taxon>
        <taxon>Candidatus Ordinivivax</taxon>
    </lineage>
</organism>
<evidence type="ECO:0000313" key="5">
    <source>
        <dbReference type="EMBL" id="KAA6301257.1"/>
    </source>
</evidence>
<dbReference type="EC" id="2.7.1.45" evidence="5"/>
<dbReference type="SUPFAM" id="SSF53613">
    <property type="entry name" value="Ribokinase-like"/>
    <property type="match status" value="1"/>
</dbReference>
<dbReference type="InterPro" id="IPR029056">
    <property type="entry name" value="Ribokinase-like"/>
</dbReference>
<dbReference type="PANTHER" id="PTHR43320:SF2">
    <property type="entry name" value="2-DEHYDRO-3-DEOXYGLUCONOKINASE_2-DEHYDRO-3-DEOXYGALACTONOKINASE"/>
    <property type="match status" value="1"/>
</dbReference>
<dbReference type="CDD" id="cd01166">
    <property type="entry name" value="KdgK"/>
    <property type="match status" value="1"/>
</dbReference>
<proteinExistence type="inferred from homology"/>
<evidence type="ECO:0000256" key="1">
    <source>
        <dbReference type="ARBA" id="ARBA00010688"/>
    </source>
</evidence>
<comment type="similarity">
    <text evidence="1">Belongs to the carbohydrate kinase PfkB family.</text>
</comment>
<keyword evidence="3 5" id="KW-0418">Kinase</keyword>
<feature type="domain" description="Carbohydrate kinase PfkB" evidence="4">
    <location>
        <begin position="1"/>
        <end position="318"/>
    </location>
</feature>
<accession>A0A5M8NXE9</accession>
<dbReference type="Gene3D" id="3.40.1190.20">
    <property type="match status" value="1"/>
</dbReference>
<comment type="caution">
    <text evidence="5">The sequence shown here is derived from an EMBL/GenBank/DDBJ whole genome shotgun (WGS) entry which is preliminary data.</text>
</comment>
<gene>
    <name evidence="5" type="ORF">EZS26_002566</name>
</gene>
<dbReference type="InterPro" id="IPR052700">
    <property type="entry name" value="Carb_kinase_PfkB-like"/>
</dbReference>
<evidence type="ECO:0000259" key="4">
    <source>
        <dbReference type="Pfam" id="PF00294"/>
    </source>
</evidence>
<evidence type="ECO:0000313" key="6">
    <source>
        <dbReference type="Proteomes" id="UP000324575"/>
    </source>
</evidence>
<reference evidence="5 6" key="1">
    <citation type="submission" date="2019-03" db="EMBL/GenBank/DDBJ databases">
        <title>Single cell metagenomics reveals metabolic interactions within the superorganism composed of flagellate Streblomastix strix and complex community of Bacteroidetes bacteria on its surface.</title>
        <authorList>
            <person name="Treitli S.C."/>
            <person name="Kolisko M."/>
            <person name="Husnik F."/>
            <person name="Keeling P."/>
            <person name="Hampl V."/>
        </authorList>
    </citation>
    <scope>NUCLEOTIDE SEQUENCE [LARGE SCALE GENOMIC DNA]</scope>
    <source>
        <strain evidence="5">St1</strain>
    </source>
</reference>
<keyword evidence="2 5" id="KW-0808">Transferase</keyword>
<evidence type="ECO:0000256" key="3">
    <source>
        <dbReference type="ARBA" id="ARBA00022777"/>
    </source>
</evidence>
<dbReference type="EMBL" id="SNRX01000022">
    <property type="protein sequence ID" value="KAA6301257.1"/>
    <property type="molecule type" value="Genomic_DNA"/>
</dbReference>
<protein>
    <submittedName>
        <fullName evidence="5">2-dehydro-3-deoxygluconokinase</fullName>
        <ecNumber evidence="5">2.7.1.45</ecNumber>
    </submittedName>
</protein>
<dbReference type="Pfam" id="PF00294">
    <property type="entry name" value="PfkB"/>
    <property type="match status" value="1"/>
</dbReference>
<name>A0A5M8NXE9_9BACT</name>